<keyword evidence="2" id="KW-1185">Reference proteome</keyword>
<reference evidence="1 2" key="1">
    <citation type="submission" date="2019-03" db="EMBL/GenBank/DDBJ databases">
        <authorList>
            <person name="Yang Y."/>
        </authorList>
    </citation>
    <scope>NUCLEOTIDE SEQUENCE [LARGE SCALE GENOMIC DNA]</scope>
    <source>
        <strain evidence="1 2">ASL-1</strain>
    </source>
</reference>
<dbReference type="EMBL" id="SORX01000001">
    <property type="protein sequence ID" value="TFE04082.1"/>
    <property type="molecule type" value="Genomic_DNA"/>
</dbReference>
<organism evidence="1 2">
    <name type="scientific">Jeotgalibacillus salarius</name>
    <dbReference type="NCBI Taxonomy" id="546023"/>
    <lineage>
        <taxon>Bacteria</taxon>
        <taxon>Bacillati</taxon>
        <taxon>Bacillota</taxon>
        <taxon>Bacilli</taxon>
        <taxon>Bacillales</taxon>
        <taxon>Caryophanaceae</taxon>
        <taxon>Jeotgalibacillus</taxon>
    </lineage>
</organism>
<protein>
    <submittedName>
        <fullName evidence="1">Uncharacterized protein</fullName>
    </submittedName>
</protein>
<evidence type="ECO:0000313" key="1">
    <source>
        <dbReference type="EMBL" id="TFE04082.1"/>
    </source>
</evidence>
<dbReference type="Proteomes" id="UP000297776">
    <property type="component" value="Unassembled WGS sequence"/>
</dbReference>
<dbReference type="AlphaFoldDB" id="A0A4Y8LM16"/>
<evidence type="ECO:0000313" key="2">
    <source>
        <dbReference type="Proteomes" id="UP000297776"/>
    </source>
</evidence>
<sequence>MNQYTFRFDKLPQNLNTILKDFLEYEAVQDFERLPHYNFFRQLHHLFYSERKVFIEACQFYEQRSVPQQSNFIITLRGKSSFNVMISCNIVTRTISFTFPQQEIYCHRSLSSALTYAFNYSRPVLARSKPLLPGEEMVIWSGLVWKERR</sequence>
<name>A0A4Y8LM16_9BACL</name>
<proteinExistence type="predicted"/>
<accession>A0A4Y8LM16</accession>
<gene>
    <name evidence="1" type="ORF">E2626_01800</name>
</gene>
<dbReference type="RefSeq" id="WP_134379020.1">
    <property type="nucleotide sequence ID" value="NZ_SORX01000001.1"/>
</dbReference>
<dbReference type="OrthoDB" id="2452199at2"/>
<comment type="caution">
    <text evidence="1">The sequence shown here is derived from an EMBL/GenBank/DDBJ whole genome shotgun (WGS) entry which is preliminary data.</text>
</comment>